<dbReference type="Proteomes" id="UP000799424">
    <property type="component" value="Unassembled WGS sequence"/>
</dbReference>
<dbReference type="GO" id="GO:0016020">
    <property type="term" value="C:membrane"/>
    <property type="evidence" value="ECO:0007669"/>
    <property type="project" value="UniProtKB-SubCell"/>
</dbReference>
<keyword evidence="3 7" id="KW-1133">Transmembrane helix</keyword>
<evidence type="ECO:0000313" key="9">
    <source>
        <dbReference type="EMBL" id="KAF2829370.1"/>
    </source>
</evidence>
<evidence type="ECO:0000256" key="6">
    <source>
        <dbReference type="SAM" id="MobiDB-lite"/>
    </source>
</evidence>
<dbReference type="Pfam" id="PF20684">
    <property type="entry name" value="Fung_rhodopsin"/>
    <property type="match status" value="1"/>
</dbReference>
<evidence type="ECO:0000256" key="1">
    <source>
        <dbReference type="ARBA" id="ARBA00004141"/>
    </source>
</evidence>
<evidence type="ECO:0000256" key="5">
    <source>
        <dbReference type="ARBA" id="ARBA00038359"/>
    </source>
</evidence>
<feature type="region of interest" description="Disordered" evidence="6">
    <location>
        <begin position="329"/>
        <end position="349"/>
    </location>
</feature>
<dbReference type="OrthoDB" id="3923077at2759"/>
<reference evidence="9" key="1">
    <citation type="journal article" date="2020" name="Stud. Mycol.">
        <title>101 Dothideomycetes genomes: a test case for predicting lifestyles and emergence of pathogens.</title>
        <authorList>
            <person name="Haridas S."/>
            <person name="Albert R."/>
            <person name="Binder M."/>
            <person name="Bloem J."/>
            <person name="Labutti K."/>
            <person name="Salamov A."/>
            <person name="Andreopoulos B."/>
            <person name="Baker S."/>
            <person name="Barry K."/>
            <person name="Bills G."/>
            <person name="Bluhm B."/>
            <person name="Cannon C."/>
            <person name="Castanera R."/>
            <person name="Culley D."/>
            <person name="Daum C."/>
            <person name="Ezra D."/>
            <person name="Gonzalez J."/>
            <person name="Henrissat B."/>
            <person name="Kuo A."/>
            <person name="Liang C."/>
            <person name="Lipzen A."/>
            <person name="Lutzoni F."/>
            <person name="Magnuson J."/>
            <person name="Mondo S."/>
            <person name="Nolan M."/>
            <person name="Ohm R."/>
            <person name="Pangilinan J."/>
            <person name="Park H.-J."/>
            <person name="Ramirez L."/>
            <person name="Alfaro M."/>
            <person name="Sun H."/>
            <person name="Tritt A."/>
            <person name="Yoshinaga Y."/>
            <person name="Zwiers L.-H."/>
            <person name="Turgeon B."/>
            <person name="Goodwin S."/>
            <person name="Spatafora J."/>
            <person name="Crous P."/>
            <person name="Grigoriev I."/>
        </authorList>
    </citation>
    <scope>NUCLEOTIDE SEQUENCE</scope>
    <source>
        <strain evidence="9">CBS 113818</strain>
    </source>
</reference>
<evidence type="ECO:0000313" key="10">
    <source>
        <dbReference type="Proteomes" id="UP000799424"/>
    </source>
</evidence>
<evidence type="ECO:0000256" key="3">
    <source>
        <dbReference type="ARBA" id="ARBA00022989"/>
    </source>
</evidence>
<gene>
    <name evidence="9" type="ORF">CC86DRAFT_188779</name>
</gene>
<sequence length="349" mass="39022">MTSSWCSRCWRTSFLLQTCAIGGVHWGTGRHMTDLTDEERYKAMRYWWLCYIGYCLAMVASKTSIGLFLLRVTVKPIHKWIIYCAMGITVLTGGVFFFVTLFQCTPISFFWTRATSNAPKDGFCVPIDVIIALTFLYSACAIISDFTFAILPIFLVWGLNMPVRNRVMLVPVLGMACVASIAVTVRLGYVMDFKNPDFLYATVDVAIWSDIEQGLAITAGSCATLRPLYRQIAGRLGLSTGAADAGSRPTGARTPQWSPALSNPRKQYPSFKSLLRSEKGTAIDKDEEYGMGDLQPVRLRDDLVREKSEKSDKGFTTWTIQAGKTSDEECRAGQITRNTSVHQASEWRR</sequence>
<feature type="compositionally biased region" description="Polar residues" evidence="6">
    <location>
        <begin position="253"/>
        <end position="262"/>
    </location>
</feature>
<feature type="transmembrane region" description="Helical" evidence="7">
    <location>
        <begin position="46"/>
        <end position="70"/>
    </location>
</feature>
<evidence type="ECO:0000259" key="8">
    <source>
        <dbReference type="Pfam" id="PF20684"/>
    </source>
</evidence>
<dbReference type="PANTHER" id="PTHR33048">
    <property type="entry name" value="PTH11-LIKE INTEGRAL MEMBRANE PROTEIN (AFU_ORTHOLOGUE AFUA_5G11245)"/>
    <property type="match status" value="1"/>
</dbReference>
<name>A0A6A7A7V7_9PLEO</name>
<feature type="domain" description="Rhodopsin" evidence="8">
    <location>
        <begin position="14"/>
        <end position="230"/>
    </location>
</feature>
<keyword evidence="10" id="KW-1185">Reference proteome</keyword>
<proteinExistence type="inferred from homology"/>
<organism evidence="9 10">
    <name type="scientific">Ophiobolus disseminans</name>
    <dbReference type="NCBI Taxonomy" id="1469910"/>
    <lineage>
        <taxon>Eukaryota</taxon>
        <taxon>Fungi</taxon>
        <taxon>Dikarya</taxon>
        <taxon>Ascomycota</taxon>
        <taxon>Pezizomycotina</taxon>
        <taxon>Dothideomycetes</taxon>
        <taxon>Pleosporomycetidae</taxon>
        <taxon>Pleosporales</taxon>
        <taxon>Pleosporineae</taxon>
        <taxon>Phaeosphaeriaceae</taxon>
        <taxon>Ophiobolus</taxon>
    </lineage>
</organism>
<accession>A0A6A7A7V7</accession>
<evidence type="ECO:0000256" key="4">
    <source>
        <dbReference type="ARBA" id="ARBA00023136"/>
    </source>
</evidence>
<dbReference type="InterPro" id="IPR049326">
    <property type="entry name" value="Rhodopsin_dom_fungi"/>
</dbReference>
<comment type="similarity">
    <text evidence="5">Belongs to the SAT4 family.</text>
</comment>
<dbReference type="PANTHER" id="PTHR33048:SF96">
    <property type="entry name" value="INTEGRAL MEMBRANE PROTEIN"/>
    <property type="match status" value="1"/>
</dbReference>
<keyword evidence="4 7" id="KW-0472">Membrane</keyword>
<dbReference type="AlphaFoldDB" id="A0A6A7A7V7"/>
<protein>
    <recommendedName>
        <fullName evidence="8">Rhodopsin domain-containing protein</fullName>
    </recommendedName>
</protein>
<dbReference type="InterPro" id="IPR052337">
    <property type="entry name" value="SAT4-like"/>
</dbReference>
<feature type="transmembrane region" description="Helical" evidence="7">
    <location>
        <begin position="82"/>
        <end position="109"/>
    </location>
</feature>
<comment type="subcellular location">
    <subcellularLocation>
        <location evidence="1">Membrane</location>
        <topology evidence="1">Multi-pass membrane protein</topology>
    </subcellularLocation>
</comment>
<feature type="transmembrane region" description="Helical" evidence="7">
    <location>
        <begin position="169"/>
        <end position="189"/>
    </location>
</feature>
<feature type="region of interest" description="Disordered" evidence="6">
    <location>
        <begin position="241"/>
        <end position="262"/>
    </location>
</feature>
<dbReference type="EMBL" id="MU006221">
    <property type="protein sequence ID" value="KAF2829370.1"/>
    <property type="molecule type" value="Genomic_DNA"/>
</dbReference>
<keyword evidence="2 7" id="KW-0812">Transmembrane</keyword>
<evidence type="ECO:0000256" key="2">
    <source>
        <dbReference type="ARBA" id="ARBA00022692"/>
    </source>
</evidence>
<feature type="transmembrane region" description="Helical" evidence="7">
    <location>
        <begin position="129"/>
        <end position="157"/>
    </location>
</feature>
<evidence type="ECO:0000256" key="7">
    <source>
        <dbReference type="SAM" id="Phobius"/>
    </source>
</evidence>